<feature type="region of interest" description="Disordered" evidence="1">
    <location>
        <begin position="60"/>
        <end position="83"/>
    </location>
</feature>
<evidence type="ECO:0008006" key="5">
    <source>
        <dbReference type="Google" id="ProtNLM"/>
    </source>
</evidence>
<sequence>MTSEPDPDRAAALRSLLVETATTGPGPRRDASVVGKRAALAAAAVSVGAVVLVVALQSAPGRTPDAVPTPTDPGGDSVAGPSTGMGSRVKLYASLQELISDSGAVVTGTVVTEQVGEDGTTVFTLDVERSFTPEALGSTSPEPVVPVHEGSAVRVRTFGGTTTSLPSAALTVGGHYLLFLTPTGLGSAGEDEFFITGVVAGVYESSGDHFLRVANDGDDLPAELRESDIE</sequence>
<feature type="transmembrane region" description="Helical" evidence="2">
    <location>
        <begin position="38"/>
        <end position="56"/>
    </location>
</feature>
<keyword evidence="2" id="KW-0472">Membrane</keyword>
<dbReference type="Proteomes" id="UP001610861">
    <property type="component" value="Unassembled WGS sequence"/>
</dbReference>
<name>A0ABW7QE08_9MICO</name>
<keyword evidence="2" id="KW-1133">Transmembrane helix</keyword>
<organism evidence="3 4">
    <name type="scientific">Microbacterium alkaliflavum</name>
    <dbReference type="NCBI Taxonomy" id="3248839"/>
    <lineage>
        <taxon>Bacteria</taxon>
        <taxon>Bacillati</taxon>
        <taxon>Actinomycetota</taxon>
        <taxon>Actinomycetes</taxon>
        <taxon>Micrococcales</taxon>
        <taxon>Microbacteriaceae</taxon>
        <taxon>Microbacterium</taxon>
    </lineage>
</organism>
<evidence type="ECO:0000256" key="2">
    <source>
        <dbReference type="SAM" id="Phobius"/>
    </source>
</evidence>
<evidence type="ECO:0000256" key="1">
    <source>
        <dbReference type="SAM" id="MobiDB-lite"/>
    </source>
</evidence>
<dbReference type="RefSeq" id="WP_397558560.1">
    <property type="nucleotide sequence ID" value="NZ_JBIQWL010000016.1"/>
</dbReference>
<comment type="caution">
    <text evidence="3">The sequence shown here is derived from an EMBL/GenBank/DDBJ whole genome shotgun (WGS) entry which is preliminary data.</text>
</comment>
<dbReference type="EMBL" id="JBIQWL010000016">
    <property type="protein sequence ID" value="MFH8253137.1"/>
    <property type="molecule type" value="Genomic_DNA"/>
</dbReference>
<keyword evidence="2" id="KW-0812">Transmembrane</keyword>
<proteinExistence type="predicted"/>
<evidence type="ECO:0000313" key="4">
    <source>
        <dbReference type="Proteomes" id="UP001610861"/>
    </source>
</evidence>
<reference evidence="3 4" key="1">
    <citation type="submission" date="2024-09" db="EMBL/GenBank/DDBJ databases">
        <authorList>
            <person name="Pan X."/>
        </authorList>
    </citation>
    <scope>NUCLEOTIDE SEQUENCE [LARGE SCALE GENOMIC DNA]</scope>
    <source>
        <strain evidence="3 4">B2969</strain>
    </source>
</reference>
<accession>A0ABW7QE08</accession>
<evidence type="ECO:0000313" key="3">
    <source>
        <dbReference type="EMBL" id="MFH8253137.1"/>
    </source>
</evidence>
<protein>
    <recommendedName>
        <fullName evidence="5">DUF4352 domain-containing protein</fullName>
    </recommendedName>
</protein>
<keyword evidence="4" id="KW-1185">Reference proteome</keyword>
<gene>
    <name evidence="3" type="ORF">ACH3VR_22410</name>
</gene>